<sequence>MWSAATSRASRGDRCGLPAFSAGCPLVVQQAYYNTVDELDTACYERSGLPACRAASRSTNERTAGEKPTARTRRVGLE</sequence>
<comment type="caution">
    <text evidence="2">The sequence shown here is derived from an EMBL/GenBank/DDBJ whole genome shotgun (WGS) entry which is preliminary data.</text>
</comment>
<dbReference type="AlphaFoldDB" id="A0A699XHD6"/>
<feature type="compositionally biased region" description="Basic and acidic residues" evidence="1">
    <location>
        <begin position="59"/>
        <end position="78"/>
    </location>
</feature>
<name>A0A699XHD6_TANCI</name>
<proteinExistence type="predicted"/>
<evidence type="ECO:0000313" key="2">
    <source>
        <dbReference type="EMBL" id="GFD59462.1"/>
    </source>
</evidence>
<evidence type="ECO:0000256" key="1">
    <source>
        <dbReference type="SAM" id="MobiDB-lite"/>
    </source>
</evidence>
<reference evidence="2" key="1">
    <citation type="journal article" date="2019" name="Sci. Rep.">
        <title>Draft genome of Tanacetum cinerariifolium, the natural source of mosquito coil.</title>
        <authorList>
            <person name="Yamashiro T."/>
            <person name="Shiraishi A."/>
            <person name="Satake H."/>
            <person name="Nakayama K."/>
        </authorList>
    </citation>
    <scope>NUCLEOTIDE SEQUENCE</scope>
</reference>
<protein>
    <submittedName>
        <fullName evidence="2">Uncharacterized protein</fullName>
    </submittedName>
</protein>
<feature type="region of interest" description="Disordered" evidence="1">
    <location>
        <begin position="55"/>
        <end position="78"/>
    </location>
</feature>
<gene>
    <name evidence="2" type="ORF">Tci_931431</name>
</gene>
<dbReference type="EMBL" id="BKCJ011865269">
    <property type="protein sequence ID" value="GFD59462.1"/>
    <property type="molecule type" value="Genomic_DNA"/>
</dbReference>
<organism evidence="2">
    <name type="scientific">Tanacetum cinerariifolium</name>
    <name type="common">Dalmatian daisy</name>
    <name type="synonym">Chrysanthemum cinerariifolium</name>
    <dbReference type="NCBI Taxonomy" id="118510"/>
    <lineage>
        <taxon>Eukaryota</taxon>
        <taxon>Viridiplantae</taxon>
        <taxon>Streptophyta</taxon>
        <taxon>Embryophyta</taxon>
        <taxon>Tracheophyta</taxon>
        <taxon>Spermatophyta</taxon>
        <taxon>Magnoliopsida</taxon>
        <taxon>eudicotyledons</taxon>
        <taxon>Gunneridae</taxon>
        <taxon>Pentapetalae</taxon>
        <taxon>asterids</taxon>
        <taxon>campanulids</taxon>
        <taxon>Asterales</taxon>
        <taxon>Asteraceae</taxon>
        <taxon>Asteroideae</taxon>
        <taxon>Anthemideae</taxon>
        <taxon>Anthemidinae</taxon>
        <taxon>Tanacetum</taxon>
    </lineage>
</organism>
<accession>A0A699XHD6</accession>